<protein>
    <recommendedName>
        <fullName evidence="3">Abi-like protein</fullName>
    </recommendedName>
</protein>
<name>A0A8H9HYI9_KITAU</name>
<evidence type="ECO:0000313" key="2">
    <source>
        <dbReference type="Proteomes" id="UP000610124"/>
    </source>
</evidence>
<sequence>MQAEATRGLLDRDYQSSPGLQGLTVHSGDSVNTGEWPTWAERSLSGARLQTYATAAGGRSAAIRLYWWNIEVSAAFYGPLHCLEVALRNALHGALMHRFGRPDWWSIAPLDADGARLVSDAQTKCGRRINHRPATADDVVAELSFGFWVKLLSRRYDRTFWVPALHRAFPRGSGRRDDLHRQFTTMMLLRNRISHHEPIHHRRLEADHATLFRLLDLLNADLSAEARQLDRVPTVLKQRQDTCAGLRTPQF</sequence>
<accession>A0A8H9HYI9</accession>
<gene>
    <name evidence="1" type="ORF">GCM10010502_66680</name>
</gene>
<dbReference type="Proteomes" id="UP000610124">
    <property type="component" value="Unassembled WGS sequence"/>
</dbReference>
<dbReference type="AlphaFoldDB" id="A0A8H9HYI9"/>
<dbReference type="EMBL" id="BMUB01000028">
    <property type="protein sequence ID" value="GGV02701.1"/>
    <property type="molecule type" value="Genomic_DNA"/>
</dbReference>
<reference evidence="1" key="2">
    <citation type="submission" date="2020-09" db="EMBL/GenBank/DDBJ databases">
        <authorList>
            <person name="Sun Q."/>
            <person name="Ohkuma M."/>
        </authorList>
    </citation>
    <scope>NUCLEOTIDE SEQUENCE</scope>
    <source>
        <strain evidence="1">JCM 4434</strain>
    </source>
</reference>
<evidence type="ECO:0008006" key="3">
    <source>
        <dbReference type="Google" id="ProtNLM"/>
    </source>
</evidence>
<proteinExistence type="predicted"/>
<reference evidence="1" key="1">
    <citation type="journal article" date="2014" name="Int. J. Syst. Evol. Microbiol.">
        <title>Complete genome sequence of Corynebacterium casei LMG S-19264T (=DSM 44701T), isolated from a smear-ripened cheese.</title>
        <authorList>
            <consortium name="US DOE Joint Genome Institute (JGI-PGF)"/>
            <person name="Walter F."/>
            <person name="Albersmeier A."/>
            <person name="Kalinowski J."/>
            <person name="Ruckert C."/>
        </authorList>
    </citation>
    <scope>NUCLEOTIDE SEQUENCE</scope>
    <source>
        <strain evidence="1">JCM 4434</strain>
    </source>
</reference>
<evidence type="ECO:0000313" key="1">
    <source>
        <dbReference type="EMBL" id="GGV02701.1"/>
    </source>
</evidence>
<comment type="caution">
    <text evidence="1">The sequence shown here is derived from an EMBL/GenBank/DDBJ whole genome shotgun (WGS) entry which is preliminary data.</text>
</comment>
<organism evidence="1 2">
    <name type="scientific">Kitasatospora aureofaciens</name>
    <name type="common">Streptomyces aureofaciens</name>
    <dbReference type="NCBI Taxonomy" id="1894"/>
    <lineage>
        <taxon>Bacteria</taxon>
        <taxon>Bacillati</taxon>
        <taxon>Actinomycetota</taxon>
        <taxon>Actinomycetes</taxon>
        <taxon>Kitasatosporales</taxon>
        <taxon>Streptomycetaceae</taxon>
        <taxon>Kitasatospora</taxon>
    </lineage>
</organism>